<keyword evidence="2" id="KW-0325">Glycoprotein</keyword>
<dbReference type="AlphaFoldDB" id="A0A484NMG5"/>
<dbReference type="PROSITE" id="PS50948">
    <property type="entry name" value="PAN"/>
    <property type="match status" value="1"/>
</dbReference>
<dbReference type="PANTHER" id="PTHR47976:SF115">
    <property type="entry name" value="RECEPTOR-LIKE SERINE_THREONINE-PROTEIN KINASE"/>
    <property type="match status" value="1"/>
</dbReference>
<evidence type="ECO:0000256" key="2">
    <source>
        <dbReference type="ARBA" id="ARBA00023180"/>
    </source>
</evidence>
<dbReference type="InterPro" id="IPR003609">
    <property type="entry name" value="Pan_app"/>
</dbReference>
<keyword evidence="6" id="KW-1185">Reference proteome</keyword>
<dbReference type="CDD" id="cd00028">
    <property type="entry name" value="B_lectin"/>
    <property type="match status" value="1"/>
</dbReference>
<sequence length="437" mass="48867">MELHSLQSKNIFPPLCLLIILSASSFIAHSIVPPKSQFKYVNEGEFGFYSTEYGPDYRPLDIFTSPFQLMFYNTTPNAYTLALLLGTRRSESTRRWVWEANRGKPVRENATLALGPDGNLVLAEADGDVVWQTDTASKGVVGFRLLPDGNMVLHDSRGNFVWQIFDSPTDTLLVGQSLRVGGVSKLVSRASVTENVNGPYSFVMEPRGVALYYKSPNSPKPYRYYSWEERRSEPLRNATLTRNLDAYDESASEVNLELSYGGWAVSARPKLNATYSYLRLGIDGNLKMFSYNNKVDYKAFDEIYAHFARDGFPGSECDLPQRCGKFGVCEDSQCVACPLPSGLMGWSKKCEPVTLPACGSSKFYYYKLEGVDHSSSKYDESVKMKEVDCGKKCSSDCKCSGYFYNKETSKCSIAYDLLTVAKVENSTHVGYIKAPKL</sequence>
<organism evidence="5 6">
    <name type="scientific">Cuscuta campestris</name>
    <dbReference type="NCBI Taxonomy" id="132261"/>
    <lineage>
        <taxon>Eukaryota</taxon>
        <taxon>Viridiplantae</taxon>
        <taxon>Streptophyta</taxon>
        <taxon>Embryophyta</taxon>
        <taxon>Tracheophyta</taxon>
        <taxon>Spermatophyta</taxon>
        <taxon>Magnoliopsida</taxon>
        <taxon>eudicotyledons</taxon>
        <taxon>Gunneridae</taxon>
        <taxon>Pentapetalae</taxon>
        <taxon>asterids</taxon>
        <taxon>lamiids</taxon>
        <taxon>Solanales</taxon>
        <taxon>Convolvulaceae</taxon>
        <taxon>Cuscuteae</taxon>
        <taxon>Cuscuta</taxon>
        <taxon>Cuscuta subgen. Grammica</taxon>
        <taxon>Cuscuta sect. Cleistogrammica</taxon>
    </lineage>
</organism>
<dbReference type="Proteomes" id="UP000595140">
    <property type="component" value="Unassembled WGS sequence"/>
</dbReference>
<dbReference type="PROSITE" id="PS50927">
    <property type="entry name" value="BULB_LECTIN"/>
    <property type="match status" value="1"/>
</dbReference>
<dbReference type="PIRSF" id="PIRSF002686">
    <property type="entry name" value="SLG"/>
    <property type="match status" value="1"/>
</dbReference>
<dbReference type="OrthoDB" id="1884773at2759"/>
<dbReference type="InterPro" id="IPR035446">
    <property type="entry name" value="SLSG/EP1"/>
</dbReference>
<gene>
    <name evidence="5" type="ORF">CCAM_LOCUS44517</name>
</gene>
<accession>A0A484NMG5</accession>
<dbReference type="InterPro" id="IPR051343">
    <property type="entry name" value="G-type_lectin_kinases/EP1-like"/>
</dbReference>
<name>A0A484NMG5_9ASTE</name>
<dbReference type="InterPro" id="IPR001480">
    <property type="entry name" value="Bulb-type_lectin_dom"/>
</dbReference>
<evidence type="ECO:0000259" key="4">
    <source>
        <dbReference type="PROSITE" id="PS50948"/>
    </source>
</evidence>
<dbReference type="EMBL" id="OOIL02006840">
    <property type="protein sequence ID" value="VFR02742.1"/>
    <property type="molecule type" value="Genomic_DNA"/>
</dbReference>
<dbReference type="Gene3D" id="2.90.10.10">
    <property type="entry name" value="Bulb-type lectin domain"/>
    <property type="match status" value="1"/>
</dbReference>
<protein>
    <recommendedName>
        <fullName evidence="7">Bulb-type lectin domain-containing protein</fullName>
    </recommendedName>
</protein>
<evidence type="ECO:0000313" key="5">
    <source>
        <dbReference type="EMBL" id="VFR02742.1"/>
    </source>
</evidence>
<proteinExistence type="predicted"/>
<dbReference type="InterPro" id="IPR036426">
    <property type="entry name" value="Bulb-type_lectin_dom_sf"/>
</dbReference>
<dbReference type="SUPFAM" id="SSF51110">
    <property type="entry name" value="alpha-D-mannose-specific plant lectins"/>
    <property type="match status" value="1"/>
</dbReference>
<evidence type="ECO:0000259" key="3">
    <source>
        <dbReference type="PROSITE" id="PS50927"/>
    </source>
</evidence>
<evidence type="ECO:0000256" key="1">
    <source>
        <dbReference type="ARBA" id="ARBA00022729"/>
    </source>
</evidence>
<feature type="domain" description="Bulb-type lectin" evidence="3">
    <location>
        <begin position="48"/>
        <end position="166"/>
    </location>
</feature>
<evidence type="ECO:0008006" key="7">
    <source>
        <dbReference type="Google" id="ProtNLM"/>
    </source>
</evidence>
<dbReference type="Pfam" id="PF01453">
    <property type="entry name" value="B_lectin"/>
    <property type="match status" value="1"/>
</dbReference>
<dbReference type="PANTHER" id="PTHR47976">
    <property type="entry name" value="G-TYPE LECTIN S-RECEPTOR-LIKE SERINE/THREONINE-PROTEIN KINASE SD2-5"/>
    <property type="match status" value="1"/>
</dbReference>
<feature type="domain" description="Apple" evidence="4">
    <location>
        <begin position="358"/>
        <end position="436"/>
    </location>
</feature>
<evidence type="ECO:0000313" key="6">
    <source>
        <dbReference type="Proteomes" id="UP000595140"/>
    </source>
</evidence>
<dbReference type="SMART" id="SM00108">
    <property type="entry name" value="B_lectin"/>
    <property type="match status" value="1"/>
</dbReference>
<keyword evidence="1" id="KW-0732">Signal</keyword>
<reference evidence="5 6" key="1">
    <citation type="submission" date="2018-04" db="EMBL/GenBank/DDBJ databases">
        <authorList>
            <person name="Vogel A."/>
        </authorList>
    </citation>
    <scope>NUCLEOTIDE SEQUENCE [LARGE SCALE GENOMIC DNA]</scope>
</reference>